<keyword evidence="1" id="KW-0949">S-adenosyl-L-methionine</keyword>
<evidence type="ECO:0000256" key="1">
    <source>
        <dbReference type="ARBA" id="ARBA00022691"/>
    </source>
</evidence>
<accession>A0A9J6G0I8</accession>
<dbReference type="InterPro" id="IPR025799">
    <property type="entry name" value="Arg_MeTrfase"/>
</dbReference>
<dbReference type="SUPFAM" id="SSF53335">
    <property type="entry name" value="S-adenosyl-L-methionine-dependent methyltransferases"/>
    <property type="match status" value="1"/>
</dbReference>
<name>A0A9J6G0I8_HAELO</name>
<sequence>MACPTRCRWCGARQEELELPDRVDVLVSEWMGHFLLSEGMLESVLDARDRLLKPGGLMLPSRCHLYLAALNDPGELRKVVIWARVYMH</sequence>
<keyword evidence="3" id="KW-1185">Reference proteome</keyword>
<evidence type="ECO:0000313" key="3">
    <source>
        <dbReference type="Proteomes" id="UP000821853"/>
    </source>
</evidence>
<dbReference type="InterPro" id="IPR029063">
    <property type="entry name" value="SAM-dependent_MTases_sf"/>
</dbReference>
<evidence type="ECO:0000313" key="2">
    <source>
        <dbReference type="EMBL" id="KAH9368499.1"/>
    </source>
</evidence>
<dbReference type="PANTHER" id="PTHR11006">
    <property type="entry name" value="PROTEIN ARGININE N-METHYLTRANSFERASE"/>
    <property type="match status" value="1"/>
</dbReference>
<dbReference type="GO" id="GO:0016274">
    <property type="term" value="F:protein-arginine N-methyltransferase activity"/>
    <property type="evidence" value="ECO:0007669"/>
    <property type="project" value="InterPro"/>
</dbReference>
<gene>
    <name evidence="2" type="ORF">HPB48_020786</name>
</gene>
<dbReference type="EMBL" id="JABSTR010000004">
    <property type="protein sequence ID" value="KAH9368499.1"/>
    <property type="molecule type" value="Genomic_DNA"/>
</dbReference>
<dbReference type="VEuPathDB" id="VectorBase:HLOH_062279"/>
<organism evidence="2 3">
    <name type="scientific">Haemaphysalis longicornis</name>
    <name type="common">Bush tick</name>
    <dbReference type="NCBI Taxonomy" id="44386"/>
    <lineage>
        <taxon>Eukaryota</taxon>
        <taxon>Metazoa</taxon>
        <taxon>Ecdysozoa</taxon>
        <taxon>Arthropoda</taxon>
        <taxon>Chelicerata</taxon>
        <taxon>Arachnida</taxon>
        <taxon>Acari</taxon>
        <taxon>Parasitiformes</taxon>
        <taxon>Ixodida</taxon>
        <taxon>Ixodoidea</taxon>
        <taxon>Ixodidae</taxon>
        <taxon>Haemaphysalinae</taxon>
        <taxon>Haemaphysalis</taxon>
    </lineage>
</organism>
<reference evidence="2 3" key="1">
    <citation type="journal article" date="2020" name="Cell">
        <title>Large-Scale Comparative Analyses of Tick Genomes Elucidate Their Genetic Diversity and Vector Capacities.</title>
        <authorList>
            <consortium name="Tick Genome and Microbiome Consortium (TIGMIC)"/>
            <person name="Jia N."/>
            <person name="Wang J."/>
            <person name="Shi W."/>
            <person name="Du L."/>
            <person name="Sun Y."/>
            <person name="Zhan W."/>
            <person name="Jiang J.F."/>
            <person name="Wang Q."/>
            <person name="Zhang B."/>
            <person name="Ji P."/>
            <person name="Bell-Sakyi L."/>
            <person name="Cui X.M."/>
            <person name="Yuan T.T."/>
            <person name="Jiang B.G."/>
            <person name="Yang W.F."/>
            <person name="Lam T.T."/>
            <person name="Chang Q.C."/>
            <person name="Ding S.J."/>
            <person name="Wang X.J."/>
            <person name="Zhu J.G."/>
            <person name="Ruan X.D."/>
            <person name="Zhao L."/>
            <person name="Wei J.T."/>
            <person name="Ye R.Z."/>
            <person name="Que T.C."/>
            <person name="Du C.H."/>
            <person name="Zhou Y.H."/>
            <person name="Cheng J.X."/>
            <person name="Dai P.F."/>
            <person name="Guo W.B."/>
            <person name="Han X.H."/>
            <person name="Huang E.J."/>
            <person name="Li L.F."/>
            <person name="Wei W."/>
            <person name="Gao Y.C."/>
            <person name="Liu J.Z."/>
            <person name="Shao H.Z."/>
            <person name="Wang X."/>
            <person name="Wang C.C."/>
            <person name="Yang T.C."/>
            <person name="Huo Q.B."/>
            <person name="Li W."/>
            <person name="Chen H.Y."/>
            <person name="Chen S.E."/>
            <person name="Zhou L.G."/>
            <person name="Ni X.B."/>
            <person name="Tian J.H."/>
            <person name="Sheng Y."/>
            <person name="Liu T."/>
            <person name="Pan Y.S."/>
            <person name="Xia L.Y."/>
            <person name="Li J."/>
            <person name="Zhao F."/>
            <person name="Cao W.C."/>
        </authorList>
    </citation>
    <scope>NUCLEOTIDE SEQUENCE [LARGE SCALE GENOMIC DNA]</scope>
    <source>
        <strain evidence="2">HaeL-2018</strain>
    </source>
</reference>
<proteinExistence type="predicted"/>
<protein>
    <submittedName>
        <fullName evidence="2">Uncharacterized protein</fullName>
    </submittedName>
</protein>
<comment type="caution">
    <text evidence="2">The sequence shown here is derived from an EMBL/GenBank/DDBJ whole genome shotgun (WGS) entry which is preliminary data.</text>
</comment>
<dbReference type="PANTHER" id="PTHR11006:SF4">
    <property type="entry name" value="PROTEIN ARGININE N-METHYLTRANSFERASE 7"/>
    <property type="match status" value="1"/>
</dbReference>
<dbReference type="OrthoDB" id="7848332at2759"/>
<dbReference type="GO" id="GO:0042054">
    <property type="term" value="F:histone methyltransferase activity"/>
    <property type="evidence" value="ECO:0007669"/>
    <property type="project" value="TreeGrafter"/>
</dbReference>
<dbReference type="AlphaFoldDB" id="A0A9J6G0I8"/>
<dbReference type="Proteomes" id="UP000821853">
    <property type="component" value="Chromosome 2"/>
</dbReference>
<dbReference type="Gene3D" id="3.40.50.150">
    <property type="entry name" value="Vaccinia Virus protein VP39"/>
    <property type="match status" value="1"/>
</dbReference>